<dbReference type="GO" id="GO:0016301">
    <property type="term" value="F:kinase activity"/>
    <property type="evidence" value="ECO:0007669"/>
    <property type="project" value="UniProtKB-KW"/>
</dbReference>
<dbReference type="InterPro" id="IPR013655">
    <property type="entry name" value="PAS_fold_3"/>
</dbReference>
<dbReference type="PROSITE" id="PS50112">
    <property type="entry name" value="PAS"/>
    <property type="match status" value="3"/>
</dbReference>
<evidence type="ECO:0000256" key="9">
    <source>
        <dbReference type="ARBA" id="ARBA00023012"/>
    </source>
</evidence>
<evidence type="ECO:0000256" key="11">
    <source>
        <dbReference type="SAM" id="MobiDB-lite"/>
    </source>
</evidence>
<feature type="domain" description="PAS" evidence="13">
    <location>
        <begin position="432"/>
        <end position="502"/>
    </location>
</feature>
<keyword evidence="16" id="KW-1185">Reference proteome</keyword>
<dbReference type="Pfam" id="PF13493">
    <property type="entry name" value="DUF4118"/>
    <property type="match status" value="1"/>
</dbReference>
<dbReference type="Gene3D" id="3.30.450.40">
    <property type="match status" value="1"/>
</dbReference>
<reference evidence="15 16" key="1">
    <citation type="submission" date="2019-10" db="EMBL/GenBank/DDBJ databases">
        <title>Rubrobacter sp nov SCSIO 52915 isolated from a deep-sea sediment in the South China Sea.</title>
        <authorList>
            <person name="Chen R.W."/>
        </authorList>
    </citation>
    <scope>NUCLEOTIDE SEQUENCE [LARGE SCALE GENOMIC DNA]</scope>
    <source>
        <strain evidence="15 16">SCSIO 52915</strain>
    </source>
</reference>
<dbReference type="Pfam" id="PF01590">
    <property type="entry name" value="GAF"/>
    <property type="match status" value="1"/>
</dbReference>
<dbReference type="Pfam" id="PF08447">
    <property type="entry name" value="PAS_3"/>
    <property type="match status" value="1"/>
</dbReference>
<proteinExistence type="predicted"/>
<dbReference type="CDD" id="cd00130">
    <property type="entry name" value="PAS"/>
    <property type="match status" value="3"/>
</dbReference>
<dbReference type="InterPro" id="IPR038318">
    <property type="entry name" value="KdpD_sf"/>
</dbReference>
<evidence type="ECO:0000256" key="12">
    <source>
        <dbReference type="SAM" id="Phobius"/>
    </source>
</evidence>
<keyword evidence="6" id="KW-0418">Kinase</keyword>
<dbReference type="KEGG" id="rmar:GBA65_02975"/>
<comment type="subcellular location">
    <subcellularLocation>
        <location evidence="1">Membrane</location>
        <topology evidence="1">Multi-pass membrane protein</topology>
    </subcellularLocation>
</comment>
<feature type="domain" description="PAC" evidence="14">
    <location>
        <begin position="215"/>
        <end position="267"/>
    </location>
</feature>
<dbReference type="EMBL" id="CP045121">
    <property type="protein sequence ID" value="QIN77638.1"/>
    <property type="molecule type" value="Genomic_DNA"/>
</dbReference>
<dbReference type="SMART" id="SM00091">
    <property type="entry name" value="PAS"/>
    <property type="match status" value="3"/>
</dbReference>
<dbReference type="SUPFAM" id="SSF55781">
    <property type="entry name" value="GAF domain-like"/>
    <property type="match status" value="1"/>
</dbReference>
<dbReference type="PANTHER" id="PTHR44757">
    <property type="entry name" value="DIGUANYLATE CYCLASE DGCP"/>
    <property type="match status" value="1"/>
</dbReference>
<feature type="transmembrane region" description="Helical" evidence="12">
    <location>
        <begin position="110"/>
        <end position="127"/>
    </location>
</feature>
<organism evidence="15 16">
    <name type="scientific">Rubrobacter marinus</name>
    <dbReference type="NCBI Taxonomy" id="2653852"/>
    <lineage>
        <taxon>Bacteria</taxon>
        <taxon>Bacillati</taxon>
        <taxon>Actinomycetota</taxon>
        <taxon>Rubrobacteria</taxon>
        <taxon>Rubrobacterales</taxon>
        <taxon>Rubrobacteraceae</taxon>
        <taxon>Rubrobacter</taxon>
    </lineage>
</organism>
<dbReference type="Gene3D" id="3.30.450.20">
    <property type="entry name" value="PAS domain"/>
    <property type="match status" value="3"/>
</dbReference>
<evidence type="ECO:0000256" key="3">
    <source>
        <dbReference type="ARBA" id="ARBA00022679"/>
    </source>
</evidence>
<keyword evidence="5" id="KW-0547">Nucleotide-binding</keyword>
<dbReference type="SUPFAM" id="SSF55785">
    <property type="entry name" value="PYP-like sensor domain (PAS domain)"/>
    <property type="match status" value="3"/>
</dbReference>
<dbReference type="Pfam" id="PF13426">
    <property type="entry name" value="PAS_9"/>
    <property type="match status" value="1"/>
</dbReference>
<feature type="transmembrane region" description="Helical" evidence="12">
    <location>
        <begin position="31"/>
        <end position="52"/>
    </location>
</feature>
<keyword evidence="9" id="KW-0902">Two-component regulatory system</keyword>
<dbReference type="FunFam" id="3.30.450.20:FF:000099">
    <property type="entry name" value="Sensory box sensor histidine kinase"/>
    <property type="match status" value="1"/>
</dbReference>
<dbReference type="GO" id="GO:0016020">
    <property type="term" value="C:membrane"/>
    <property type="evidence" value="ECO:0007669"/>
    <property type="project" value="UniProtKB-SubCell"/>
</dbReference>
<feature type="transmembrane region" description="Helical" evidence="12">
    <location>
        <begin position="64"/>
        <end position="90"/>
    </location>
</feature>
<evidence type="ECO:0000259" key="13">
    <source>
        <dbReference type="PROSITE" id="PS50112"/>
    </source>
</evidence>
<dbReference type="PROSITE" id="PS50113">
    <property type="entry name" value="PAC"/>
    <property type="match status" value="2"/>
</dbReference>
<keyword evidence="3" id="KW-0808">Transferase</keyword>
<protein>
    <submittedName>
        <fullName evidence="15">PAS domain S-box protein</fullName>
    </submittedName>
</protein>
<sequence length="669" mass="75192">MSPDRVGSRSLALDRHSKHPPHGGGAWLARYGSAILAVVLALLLQLLLVPLFGSGPNASPFMMFFAAVMVAAYLGGLGPGLVATALSALLSSYFLLSPQYSLQLIGFGQGLRLLVFVLEGAVISLLVEAMHSAGRRLHESEERYRSLVESAEDYAILMLDPEGRVANWNAGAERLFGYREDEILGEPGSLLFVPEDVRRGAPEAELMRAEVEGRAEDERWHLRKDGSRFWASGFVRPMYDGEGRLRGFSKVARDMTEHKEANERARFLADLNHALQPLTDPDELTATAARMLGEHLDADRCAYAEVEADEDHFRITGDYARGMPGIAGRFAMSAFGTEALRLMRENEPYVVRDAEADERVSAGDLEAYRQTSIRAVVSVPLHKAGRFVAGMAVHQATPRRWSDEEVELVRTVAERCWESIERARAVRDLRGSEERFRTLADNISQLAWMADEKGWIFWYNKRWFEYTGTTLEEMQGWGWREVHHPDHVERVTERVQRSWDSGEPWEDTFPLRGKDGAYRWFLSRARPIRDEDGGIVRWFGTNTDVTEQREAEEALRQSEERYRAVIEQSAEGIYLVDADTLIILEANPAFRGLLGYDAPEELVGRDVHELIALPREEVDEAVRLTLGRGAAWSASAGTGARTGRWWRWRWARAWSPTAAGGSSAPWCAT</sequence>
<keyword evidence="4 12" id="KW-0812">Transmembrane</keyword>
<evidence type="ECO:0000256" key="6">
    <source>
        <dbReference type="ARBA" id="ARBA00022777"/>
    </source>
</evidence>
<feature type="region of interest" description="Disordered" evidence="11">
    <location>
        <begin position="1"/>
        <end position="22"/>
    </location>
</feature>
<feature type="domain" description="PAC" evidence="14">
    <location>
        <begin position="505"/>
        <end position="557"/>
    </location>
</feature>
<dbReference type="PANTHER" id="PTHR44757:SF2">
    <property type="entry name" value="BIOFILM ARCHITECTURE MAINTENANCE PROTEIN MBAA"/>
    <property type="match status" value="1"/>
</dbReference>
<name>A0A6G8PT06_9ACTN</name>
<evidence type="ECO:0000259" key="14">
    <source>
        <dbReference type="PROSITE" id="PS50113"/>
    </source>
</evidence>
<evidence type="ECO:0000256" key="7">
    <source>
        <dbReference type="ARBA" id="ARBA00022840"/>
    </source>
</evidence>
<evidence type="ECO:0000313" key="15">
    <source>
        <dbReference type="EMBL" id="QIN77638.1"/>
    </source>
</evidence>
<dbReference type="GO" id="GO:0005524">
    <property type="term" value="F:ATP binding"/>
    <property type="evidence" value="ECO:0007669"/>
    <property type="project" value="UniProtKB-KW"/>
</dbReference>
<evidence type="ECO:0000256" key="2">
    <source>
        <dbReference type="ARBA" id="ARBA00022553"/>
    </source>
</evidence>
<gene>
    <name evidence="15" type="ORF">GBA65_02975</name>
</gene>
<dbReference type="InterPro" id="IPR000700">
    <property type="entry name" value="PAS-assoc_C"/>
</dbReference>
<dbReference type="GO" id="GO:0000160">
    <property type="term" value="P:phosphorelay signal transduction system"/>
    <property type="evidence" value="ECO:0007669"/>
    <property type="project" value="UniProtKB-KW"/>
</dbReference>
<evidence type="ECO:0000256" key="1">
    <source>
        <dbReference type="ARBA" id="ARBA00004141"/>
    </source>
</evidence>
<evidence type="ECO:0000313" key="16">
    <source>
        <dbReference type="Proteomes" id="UP000502706"/>
    </source>
</evidence>
<evidence type="ECO:0000256" key="4">
    <source>
        <dbReference type="ARBA" id="ARBA00022692"/>
    </source>
</evidence>
<feature type="domain" description="PAS" evidence="13">
    <location>
        <begin position="140"/>
        <end position="196"/>
    </location>
</feature>
<keyword evidence="2" id="KW-0597">Phosphoprotein</keyword>
<dbReference type="InterPro" id="IPR035965">
    <property type="entry name" value="PAS-like_dom_sf"/>
</dbReference>
<dbReference type="InterPro" id="IPR052155">
    <property type="entry name" value="Biofilm_reg_signaling"/>
</dbReference>
<keyword evidence="10 12" id="KW-0472">Membrane</keyword>
<dbReference type="InterPro" id="IPR003018">
    <property type="entry name" value="GAF"/>
</dbReference>
<dbReference type="InterPro" id="IPR000014">
    <property type="entry name" value="PAS"/>
</dbReference>
<evidence type="ECO:0000256" key="10">
    <source>
        <dbReference type="ARBA" id="ARBA00023136"/>
    </source>
</evidence>
<feature type="domain" description="PAS" evidence="13">
    <location>
        <begin position="558"/>
        <end position="600"/>
    </location>
</feature>
<evidence type="ECO:0000256" key="8">
    <source>
        <dbReference type="ARBA" id="ARBA00022989"/>
    </source>
</evidence>
<dbReference type="InterPro" id="IPR025201">
    <property type="entry name" value="KdpD_TM"/>
</dbReference>
<dbReference type="Pfam" id="PF13188">
    <property type="entry name" value="PAS_8"/>
    <property type="match status" value="1"/>
</dbReference>
<dbReference type="SMART" id="SM00086">
    <property type="entry name" value="PAC"/>
    <property type="match status" value="2"/>
</dbReference>
<dbReference type="Proteomes" id="UP000502706">
    <property type="component" value="Chromosome"/>
</dbReference>
<accession>A0A6G8PT06</accession>
<dbReference type="InterPro" id="IPR001610">
    <property type="entry name" value="PAC"/>
</dbReference>
<dbReference type="Gene3D" id="1.20.120.620">
    <property type="entry name" value="Backbone structure of the membrane domain of e. Coli histidine kinase receptor kdpd"/>
    <property type="match status" value="1"/>
</dbReference>
<dbReference type="NCBIfam" id="TIGR00229">
    <property type="entry name" value="sensory_box"/>
    <property type="match status" value="3"/>
</dbReference>
<dbReference type="AlphaFoldDB" id="A0A6G8PT06"/>
<dbReference type="SMART" id="SM00065">
    <property type="entry name" value="GAF"/>
    <property type="match status" value="1"/>
</dbReference>
<evidence type="ECO:0000256" key="5">
    <source>
        <dbReference type="ARBA" id="ARBA00022741"/>
    </source>
</evidence>
<dbReference type="InterPro" id="IPR029016">
    <property type="entry name" value="GAF-like_dom_sf"/>
</dbReference>
<keyword evidence="8 12" id="KW-1133">Transmembrane helix</keyword>
<keyword evidence="7" id="KW-0067">ATP-binding</keyword>